<dbReference type="RefSeq" id="WP_012646295.1">
    <property type="nucleotide sequence ID" value="NC_011979.1"/>
</dbReference>
<feature type="binding site" evidence="3">
    <location>
        <position position="373"/>
    </location>
    <ligand>
        <name>Mg(2+)</name>
        <dbReference type="ChEBI" id="CHEBI:18420"/>
    </ligand>
</feature>
<dbReference type="InterPro" id="IPR001952">
    <property type="entry name" value="Alkaline_phosphatase"/>
</dbReference>
<dbReference type="PANTHER" id="PTHR11596">
    <property type="entry name" value="ALKALINE PHOSPHATASE"/>
    <property type="match status" value="1"/>
</dbReference>
<dbReference type="eggNOG" id="COG1785">
    <property type="taxonomic scope" value="Bacteria"/>
</dbReference>
<comment type="cofactor">
    <cofactor evidence="3">
        <name>Zn(2+)</name>
        <dbReference type="ChEBI" id="CHEBI:29105"/>
    </cofactor>
    <text evidence="3">Binds 2 Zn(2+) ions.</text>
</comment>
<evidence type="ECO:0000256" key="3">
    <source>
        <dbReference type="PIRSR" id="PIRSR601952-2"/>
    </source>
</evidence>
<dbReference type="OrthoDB" id="9794455at2"/>
<gene>
    <name evidence="4" type="ordered locus">Geob_1206</name>
</gene>
<keyword evidence="3" id="KW-0460">Magnesium</keyword>
<comment type="cofactor">
    <cofactor evidence="3">
        <name>Mg(2+)</name>
        <dbReference type="ChEBI" id="CHEBI:18420"/>
    </cofactor>
    <text evidence="3">Binds 1 Mg(2+) ion.</text>
</comment>
<feature type="binding site" evidence="3">
    <location>
        <position position="378"/>
    </location>
    <ligand>
        <name>Zn(2+)</name>
        <dbReference type="ChEBI" id="CHEBI:29105"/>
        <label>2</label>
    </ligand>
</feature>
<dbReference type="PANTHER" id="PTHR11596:SF5">
    <property type="entry name" value="ALKALINE PHOSPHATASE"/>
    <property type="match status" value="1"/>
</dbReference>
<name>B9M3S3_GEODF</name>
<keyword evidence="1" id="KW-0597">Phosphoprotein</keyword>
<reference evidence="4 5" key="1">
    <citation type="submission" date="2009-01" db="EMBL/GenBank/DDBJ databases">
        <title>Complete sequence of Geobacter sp. FRC-32.</title>
        <authorList>
            <consortium name="US DOE Joint Genome Institute"/>
            <person name="Lucas S."/>
            <person name="Copeland A."/>
            <person name="Lapidus A."/>
            <person name="Glavina del Rio T."/>
            <person name="Dalin E."/>
            <person name="Tice H."/>
            <person name="Bruce D."/>
            <person name="Goodwin L."/>
            <person name="Pitluck S."/>
            <person name="Saunders E."/>
            <person name="Brettin T."/>
            <person name="Detter J.C."/>
            <person name="Han C."/>
            <person name="Larimer F."/>
            <person name="Land M."/>
            <person name="Hauser L."/>
            <person name="Kyrpides N."/>
            <person name="Ovchinnikova G."/>
            <person name="Kostka J."/>
            <person name="Richardson P."/>
        </authorList>
    </citation>
    <scope>NUCLEOTIDE SEQUENCE [LARGE SCALE GENOMIC DNA]</scope>
    <source>
        <strain evidence="5">DSM 22248 / JCM 15807 / FRC-32</strain>
    </source>
</reference>
<dbReference type="EMBL" id="CP001390">
    <property type="protein sequence ID" value="ACM19566.1"/>
    <property type="molecule type" value="Genomic_DNA"/>
</dbReference>
<dbReference type="CDD" id="cd16012">
    <property type="entry name" value="ALP"/>
    <property type="match status" value="1"/>
</dbReference>
<protein>
    <submittedName>
        <fullName evidence="4">Alkaline phosphatase-related protein</fullName>
    </submittedName>
</protein>
<keyword evidence="5" id="KW-1185">Reference proteome</keyword>
<dbReference type="STRING" id="316067.Geob_1206"/>
<feature type="binding site" evidence="3">
    <location>
        <position position="220"/>
    </location>
    <ligand>
        <name>Mg(2+)</name>
        <dbReference type="ChEBI" id="CHEBI:18420"/>
    </ligand>
</feature>
<feature type="binding site" evidence="3">
    <location>
        <position position="218"/>
    </location>
    <ligand>
        <name>Mg(2+)</name>
        <dbReference type="ChEBI" id="CHEBI:18420"/>
    </ligand>
</feature>
<dbReference type="Pfam" id="PF00245">
    <property type="entry name" value="Alk_phosphatase"/>
    <property type="match status" value="1"/>
</dbReference>
<dbReference type="GO" id="GO:0004035">
    <property type="term" value="F:alkaline phosphatase activity"/>
    <property type="evidence" value="ECO:0007669"/>
    <property type="project" value="TreeGrafter"/>
</dbReference>
<dbReference type="HOGENOM" id="CLU_008539_7_0_7"/>
<sequence length="538" mass="56960">MLEILRKRRSIISLVVTVQLILSLAGCGTTDTIGGAKNVILVVADGMQLEHERAAGNYLYGAPEGALQHQKYNYKGAASTWDVTTYNRYAFAAYSSNGFSSRRYSDATVNLDNLATFDPALGYNPAKGGKLPYRQDTTGQTGYFGTKIKDSSTGTAKYPATDSASAGTALATGFKTDDGNIAWRSGDPANGRLASIAEMYRNQKKASIGVVSTVPFSHATPAAFVSHNTNRNNYQAIAQEIITVSRPEVVIGGGNPNFNDPAGITGPAAYQYVDAADYAALKGSTEYTFIERKAGVDGGTALSGAADAAAAGNKKLFGLFGGAGGSFEYHKPSNDGTSQITRGSIENPTLADAAKAALKVLGKNRNGFFLMVEQGDIDWSNHANDYASMIGGIWDLNEAIKSIEAYVDQSGDDVTWDNTMLIVTSDHGNSYMRLAKDLAKGSLPKQNPISDGGAPAGYDSSVGYYYDPTEVTYGFAGKGVNSHSNELVTLYGKGAGLSQLSAYQGLWYPGTTIVDNTQIFKAMLGALGLIDDNRIKAN</sequence>
<organism evidence="4 5">
    <name type="scientific">Geotalea daltonii (strain DSM 22248 / JCM 15807 / FRC-32)</name>
    <name type="common">Geobacter daltonii</name>
    <dbReference type="NCBI Taxonomy" id="316067"/>
    <lineage>
        <taxon>Bacteria</taxon>
        <taxon>Pseudomonadati</taxon>
        <taxon>Thermodesulfobacteriota</taxon>
        <taxon>Desulfuromonadia</taxon>
        <taxon>Geobacterales</taxon>
        <taxon>Geobacteraceae</taxon>
        <taxon>Geotalea</taxon>
    </lineage>
</organism>
<dbReference type="SUPFAM" id="SSF53649">
    <property type="entry name" value="Alkaline phosphatase-like"/>
    <property type="match status" value="1"/>
</dbReference>
<dbReference type="AlphaFoldDB" id="B9M3S3"/>
<dbReference type="SMART" id="SM00098">
    <property type="entry name" value="alkPPc"/>
    <property type="match status" value="1"/>
</dbReference>
<feature type="active site" description="Phosphoserine intermediate" evidence="2">
    <location>
        <position position="163"/>
    </location>
</feature>
<evidence type="ECO:0000313" key="5">
    <source>
        <dbReference type="Proteomes" id="UP000007721"/>
    </source>
</evidence>
<evidence type="ECO:0000256" key="1">
    <source>
        <dbReference type="ARBA" id="ARBA00022553"/>
    </source>
</evidence>
<evidence type="ECO:0000256" key="2">
    <source>
        <dbReference type="PIRSR" id="PIRSR601952-1"/>
    </source>
</evidence>
<dbReference type="KEGG" id="geo:Geob_1206"/>
<evidence type="ECO:0000313" key="4">
    <source>
        <dbReference type="EMBL" id="ACM19566.1"/>
    </source>
</evidence>
<keyword evidence="3" id="KW-0479">Metal-binding</keyword>
<dbReference type="PROSITE" id="PS51257">
    <property type="entry name" value="PROKAR_LIPOPROTEIN"/>
    <property type="match status" value="1"/>
</dbReference>
<dbReference type="Gene3D" id="3.40.720.10">
    <property type="entry name" value="Alkaline Phosphatase, subunit A"/>
    <property type="match status" value="1"/>
</dbReference>
<feature type="binding site" evidence="3">
    <location>
        <position position="426"/>
    </location>
    <ligand>
        <name>Zn(2+)</name>
        <dbReference type="ChEBI" id="CHEBI:29105"/>
        <label>2</label>
    </ligand>
</feature>
<feature type="binding site" evidence="3">
    <location>
        <position position="427"/>
    </location>
    <ligand>
        <name>Zn(2+)</name>
        <dbReference type="ChEBI" id="CHEBI:29105"/>
        <label>2</label>
    </ligand>
</feature>
<proteinExistence type="predicted"/>
<feature type="binding site" evidence="3">
    <location>
        <position position="382"/>
    </location>
    <ligand>
        <name>Zn(2+)</name>
        <dbReference type="ChEBI" id="CHEBI:29105"/>
        <label>2</label>
    </ligand>
</feature>
<accession>B9M3S3</accession>
<dbReference type="Proteomes" id="UP000007721">
    <property type="component" value="Chromosome"/>
</dbReference>
<keyword evidence="3" id="KW-0862">Zinc</keyword>
<dbReference type="GO" id="GO:0046872">
    <property type="term" value="F:metal ion binding"/>
    <property type="evidence" value="ECO:0007669"/>
    <property type="project" value="UniProtKB-KW"/>
</dbReference>
<dbReference type="InterPro" id="IPR017850">
    <property type="entry name" value="Alkaline_phosphatase_core_sf"/>
</dbReference>